<dbReference type="Gene3D" id="1.10.1410.10">
    <property type="match status" value="1"/>
</dbReference>
<feature type="compositionally biased region" description="Basic residues" evidence="2">
    <location>
        <begin position="708"/>
        <end position="717"/>
    </location>
</feature>
<dbReference type="InterPro" id="IPR035979">
    <property type="entry name" value="RBD_domain_sf"/>
</dbReference>
<dbReference type="PANTHER" id="PTHR12271:SF127">
    <property type="entry name" value="SPECKLE TARGETED PIP5K1A-REGULATED POLY(A) POLYMERASE"/>
    <property type="match status" value="1"/>
</dbReference>
<dbReference type="EMBL" id="CALNXK010000252">
    <property type="protein sequence ID" value="CAH3179212.1"/>
    <property type="molecule type" value="Genomic_DNA"/>
</dbReference>
<feature type="compositionally biased region" description="Basic and acidic residues" evidence="2">
    <location>
        <begin position="722"/>
        <end position="740"/>
    </location>
</feature>
<keyword evidence="5" id="KW-1185">Reference proteome</keyword>
<protein>
    <recommendedName>
        <fullName evidence="3">RRM domain-containing protein</fullName>
    </recommendedName>
</protein>
<dbReference type="SUPFAM" id="SSF81301">
    <property type="entry name" value="Nucleotidyltransferase"/>
    <property type="match status" value="1"/>
</dbReference>
<dbReference type="InterPro" id="IPR000504">
    <property type="entry name" value="RRM_dom"/>
</dbReference>
<dbReference type="PROSITE" id="PS50102">
    <property type="entry name" value="RRM"/>
    <property type="match status" value="1"/>
</dbReference>
<dbReference type="PANTHER" id="PTHR12271">
    <property type="entry name" value="POLY A POLYMERASE CID PAP -RELATED"/>
    <property type="match status" value="1"/>
</dbReference>
<feature type="domain" description="RRM" evidence="3">
    <location>
        <begin position="33"/>
        <end position="112"/>
    </location>
</feature>
<dbReference type="SUPFAM" id="SSF81631">
    <property type="entry name" value="PAP/OAS1 substrate-binding domain"/>
    <property type="match status" value="1"/>
</dbReference>
<accession>A0ABN8RPD8</accession>
<evidence type="ECO:0000256" key="2">
    <source>
        <dbReference type="SAM" id="MobiDB-lite"/>
    </source>
</evidence>
<comment type="caution">
    <text evidence="4">The sequence shown here is derived from an EMBL/GenBank/DDBJ whole genome shotgun (WGS) entry which is preliminary data.</text>
</comment>
<dbReference type="Pfam" id="PF17797">
    <property type="entry name" value="RL"/>
    <property type="match status" value="1"/>
</dbReference>
<proteinExistence type="predicted"/>
<keyword evidence="1" id="KW-0694">RNA-binding</keyword>
<dbReference type="Proteomes" id="UP001159405">
    <property type="component" value="Unassembled WGS sequence"/>
</dbReference>
<sequence>FLIAASLLPTHIKGKKHQRLLNLRQEREKSCKKSIYVRGFQNSGSIEEELTDYFSAYGKVSNIFVDKDKGVFAIVEFADEQSVTSVLQQESLPLLNENRLTVKERTVNKANLQYKTQKMKKNKPDGSQHHLHRLSQNQEIAEFVPEELVNKIKTSVSTVQEQVNLLMQQLCLSKEDIKLRKLVCQLLQEVFYEVYPEASVVPFGSTVSGVGWEGSDLDVCLLTPSQQDDAAIDYSLVIDVLRSFAPGCINIIPVLTAKCPLIKFTHQPSGLSCDLSVNNRLGVANSDLLRCYMSLDPRVPQLVFIVRAWARAKGLTVGKQLSNYALTLMVLYFLQMRTPPVIPSLQRGFDSWIKELSCLHNTDDNDHHTLVARQLESDVIDGWECSFFKDTHRLSMSRNDTSLSQLLEEFFCYFSTEFNFSGCVVNIRTGCTTSTAFVLEELKGAKYSGSDTTASLGLNEENVGQSEDLVRNDSSADECHQKIQPSSSNASSAMKTKCGKRVEFKISPLCVQDPFELTHNLTQNVPASLLKHIVELMKDAHKICSEINNEKGKKFSLLDLLTVCKTTKKRRSTNCHSFFVSFHEAGSLKLATSKSVFLFIVETLEKEFGLKCVRKGNSAKRQRSCEQLSETPLSKRQRIDWHCSVMAQDTQVSKESQDTDSVNRTSGCVVNSTNIDKQENVKKTEHTDDNGEVFSLICTAFENTWTHSRRERRKHKLSQNQMKEREKTEGEEIKIPADDSKVKSETVSQEICEASSSSTHSASRQFEGSKNVNSIASPILVFELRVDGSPQNTPNVAGCTVVMEHVESQDFQLFGNFFSAFKRHFMGLLQNKQVWS</sequence>
<feature type="region of interest" description="Disordered" evidence="2">
    <location>
        <begin position="708"/>
        <end position="740"/>
    </location>
</feature>
<dbReference type="SMART" id="SM00360">
    <property type="entry name" value="RRM"/>
    <property type="match status" value="1"/>
</dbReference>
<dbReference type="InterPro" id="IPR043519">
    <property type="entry name" value="NT_sf"/>
</dbReference>
<dbReference type="InterPro" id="IPR041252">
    <property type="entry name" value="RL"/>
</dbReference>
<reference evidence="4 5" key="1">
    <citation type="submission" date="2022-05" db="EMBL/GenBank/DDBJ databases">
        <authorList>
            <consortium name="Genoscope - CEA"/>
            <person name="William W."/>
        </authorList>
    </citation>
    <scope>NUCLEOTIDE SEQUENCE [LARGE SCALE GENOMIC DNA]</scope>
</reference>
<evidence type="ECO:0000256" key="1">
    <source>
        <dbReference type="PROSITE-ProRule" id="PRU00176"/>
    </source>
</evidence>
<dbReference type="InterPro" id="IPR012677">
    <property type="entry name" value="Nucleotide-bd_a/b_plait_sf"/>
</dbReference>
<dbReference type="InterPro" id="IPR054708">
    <property type="entry name" value="MTPAP-like_central"/>
</dbReference>
<gene>
    <name evidence="4" type="ORF">PLOB_00021702</name>
</gene>
<evidence type="ECO:0000259" key="3">
    <source>
        <dbReference type="PROSITE" id="PS50102"/>
    </source>
</evidence>
<organism evidence="4 5">
    <name type="scientific">Porites lobata</name>
    <dbReference type="NCBI Taxonomy" id="104759"/>
    <lineage>
        <taxon>Eukaryota</taxon>
        <taxon>Metazoa</taxon>
        <taxon>Cnidaria</taxon>
        <taxon>Anthozoa</taxon>
        <taxon>Hexacorallia</taxon>
        <taxon>Scleractinia</taxon>
        <taxon>Fungiina</taxon>
        <taxon>Poritidae</taxon>
        <taxon>Porites</taxon>
    </lineage>
</organism>
<name>A0ABN8RPD8_9CNID</name>
<dbReference type="Gene3D" id="3.30.460.10">
    <property type="entry name" value="Beta Polymerase, domain 2"/>
    <property type="match status" value="1"/>
</dbReference>
<evidence type="ECO:0000313" key="5">
    <source>
        <dbReference type="Proteomes" id="UP001159405"/>
    </source>
</evidence>
<dbReference type="CDD" id="cd05402">
    <property type="entry name" value="NT_PAP_TUTase"/>
    <property type="match status" value="1"/>
</dbReference>
<dbReference type="Pfam" id="PF22600">
    <property type="entry name" value="MTPAP-like_central"/>
    <property type="match status" value="1"/>
</dbReference>
<evidence type="ECO:0000313" key="4">
    <source>
        <dbReference type="EMBL" id="CAH3179212.1"/>
    </source>
</evidence>
<dbReference type="SUPFAM" id="SSF54928">
    <property type="entry name" value="RNA-binding domain, RBD"/>
    <property type="match status" value="1"/>
</dbReference>
<feature type="non-terminal residue" evidence="4">
    <location>
        <position position="1"/>
    </location>
</feature>
<dbReference type="Gene3D" id="3.30.70.330">
    <property type="match status" value="1"/>
</dbReference>